<accession>A0AAV0EUZ8</accession>
<evidence type="ECO:0000313" key="2">
    <source>
        <dbReference type="Proteomes" id="UP001152523"/>
    </source>
</evidence>
<dbReference type="Proteomes" id="UP001152523">
    <property type="component" value="Unassembled WGS sequence"/>
</dbReference>
<name>A0AAV0EUZ8_9ASTE</name>
<gene>
    <name evidence="1" type="ORF">CEPIT_LOCUS28026</name>
</gene>
<evidence type="ECO:0000313" key="1">
    <source>
        <dbReference type="EMBL" id="CAH9127065.1"/>
    </source>
</evidence>
<protein>
    <submittedName>
        <fullName evidence="1">Uncharacterized protein</fullName>
    </submittedName>
</protein>
<comment type="caution">
    <text evidence="1">The sequence shown here is derived from an EMBL/GenBank/DDBJ whole genome shotgun (WGS) entry which is preliminary data.</text>
</comment>
<feature type="non-terminal residue" evidence="1">
    <location>
        <position position="13"/>
    </location>
</feature>
<organism evidence="1 2">
    <name type="scientific">Cuscuta epithymum</name>
    <dbReference type="NCBI Taxonomy" id="186058"/>
    <lineage>
        <taxon>Eukaryota</taxon>
        <taxon>Viridiplantae</taxon>
        <taxon>Streptophyta</taxon>
        <taxon>Embryophyta</taxon>
        <taxon>Tracheophyta</taxon>
        <taxon>Spermatophyta</taxon>
        <taxon>Magnoliopsida</taxon>
        <taxon>eudicotyledons</taxon>
        <taxon>Gunneridae</taxon>
        <taxon>Pentapetalae</taxon>
        <taxon>asterids</taxon>
        <taxon>lamiids</taxon>
        <taxon>Solanales</taxon>
        <taxon>Convolvulaceae</taxon>
        <taxon>Cuscuteae</taxon>
        <taxon>Cuscuta</taxon>
        <taxon>Cuscuta subgen. Cuscuta</taxon>
    </lineage>
</organism>
<keyword evidence="2" id="KW-1185">Reference proteome</keyword>
<proteinExistence type="predicted"/>
<dbReference type="EMBL" id="CAMAPF010000945">
    <property type="protein sequence ID" value="CAH9127065.1"/>
    <property type="molecule type" value="Genomic_DNA"/>
</dbReference>
<reference evidence="1" key="1">
    <citation type="submission" date="2022-07" db="EMBL/GenBank/DDBJ databases">
        <authorList>
            <person name="Macas J."/>
            <person name="Novak P."/>
            <person name="Neumann P."/>
        </authorList>
    </citation>
    <scope>NUCLEOTIDE SEQUENCE</scope>
</reference>
<sequence>MQQIASELALAQN</sequence>